<sequence length="442" mass="50941">MQPPVQDDDVSFATDHPPPPSPFPRGHGDTGSEIVVPIRQFAPPRRTDHTYQDYANQIPSPHHCLVTKKSGSNFPAKLHRMISDPANSEAIAWQSHGRAWKILDKRLLVDVVIPKYFLQTKYESFTRQLSGWGFKRLYRTGPDYHCYYHECFLRGLPHLTRLMKRVEPHQGKLLPNVEAEPNFAEMPIPLSTEYAQPQLPVTYQAGMLETVTHSFPHVEHRPNWGSHNGPPDTRPNAYGNYHYYDHDPPGPPSYPPTQPYHDIYSHPYQRSRPEQPFLHQSRPLPHDREHFVPTYHGENSAWAAAAMPPLQSYPAYVQAQHSYHTSPSIRPHEAAHQHSLASSYDSYSNWQQQQQSSIVNAPHYHYIHAEAAHQRSNSGYYSVYSTNPSGIESHPIVHQHSSPNNHDLYGNWYHHQQLPYQNSAHNGNNHRQSPDHRPYQSY</sequence>
<proteinExistence type="inferred from homology"/>
<keyword evidence="2" id="KW-0238">DNA-binding</keyword>
<evidence type="ECO:0000256" key="3">
    <source>
        <dbReference type="ARBA" id="ARBA00023242"/>
    </source>
</evidence>
<dbReference type="AlphaFoldDB" id="A0ABD3PNA9"/>
<dbReference type="GO" id="GO:0005634">
    <property type="term" value="C:nucleus"/>
    <property type="evidence" value="ECO:0007669"/>
    <property type="project" value="UniProtKB-SubCell"/>
</dbReference>
<protein>
    <recommendedName>
        <fullName evidence="6">HSF-type DNA-binding domain-containing protein</fullName>
    </recommendedName>
</protein>
<evidence type="ECO:0000313" key="8">
    <source>
        <dbReference type="Proteomes" id="UP001516023"/>
    </source>
</evidence>
<feature type="compositionally biased region" description="Pro residues" evidence="5">
    <location>
        <begin position="249"/>
        <end position="258"/>
    </location>
</feature>
<dbReference type="EMBL" id="JABMIG020000138">
    <property type="protein sequence ID" value="KAL3789638.1"/>
    <property type="molecule type" value="Genomic_DNA"/>
</dbReference>
<dbReference type="PANTHER" id="PTHR10015:SF206">
    <property type="entry name" value="HSF-TYPE DNA-BINDING DOMAIN-CONTAINING PROTEIN"/>
    <property type="match status" value="1"/>
</dbReference>
<reference evidence="7 8" key="1">
    <citation type="journal article" date="2020" name="G3 (Bethesda)">
        <title>Improved Reference Genome for Cyclotella cryptica CCMP332, a Model for Cell Wall Morphogenesis, Salinity Adaptation, and Lipid Production in Diatoms (Bacillariophyta).</title>
        <authorList>
            <person name="Roberts W.R."/>
            <person name="Downey K.M."/>
            <person name="Ruck E.C."/>
            <person name="Traller J.C."/>
            <person name="Alverson A.J."/>
        </authorList>
    </citation>
    <scope>NUCLEOTIDE SEQUENCE [LARGE SCALE GENOMIC DNA]</scope>
    <source>
        <strain evidence="7 8">CCMP332</strain>
    </source>
</reference>
<feature type="region of interest" description="Disordered" evidence="5">
    <location>
        <begin position="420"/>
        <end position="442"/>
    </location>
</feature>
<feature type="compositionally biased region" description="Basic and acidic residues" evidence="5">
    <location>
        <begin position="432"/>
        <end position="442"/>
    </location>
</feature>
<feature type="domain" description="HSF-type DNA-binding" evidence="6">
    <location>
        <begin position="70"/>
        <end position="166"/>
    </location>
</feature>
<feature type="compositionally biased region" description="Polar residues" evidence="5">
    <location>
        <begin position="420"/>
        <end position="431"/>
    </location>
</feature>
<name>A0ABD3PNA9_9STRA</name>
<feature type="region of interest" description="Disordered" evidence="5">
    <location>
        <begin position="219"/>
        <end position="265"/>
    </location>
</feature>
<keyword evidence="8" id="KW-1185">Reference proteome</keyword>
<dbReference type="Proteomes" id="UP001516023">
    <property type="component" value="Unassembled WGS sequence"/>
</dbReference>
<organism evidence="7 8">
    <name type="scientific">Cyclotella cryptica</name>
    <dbReference type="NCBI Taxonomy" id="29204"/>
    <lineage>
        <taxon>Eukaryota</taxon>
        <taxon>Sar</taxon>
        <taxon>Stramenopiles</taxon>
        <taxon>Ochrophyta</taxon>
        <taxon>Bacillariophyta</taxon>
        <taxon>Coscinodiscophyceae</taxon>
        <taxon>Thalassiosirophycidae</taxon>
        <taxon>Stephanodiscales</taxon>
        <taxon>Stephanodiscaceae</taxon>
        <taxon>Cyclotella</taxon>
    </lineage>
</organism>
<dbReference type="Pfam" id="PF00447">
    <property type="entry name" value="HSF_DNA-bind"/>
    <property type="match status" value="1"/>
</dbReference>
<comment type="caution">
    <text evidence="7">The sequence shown here is derived from an EMBL/GenBank/DDBJ whole genome shotgun (WGS) entry which is preliminary data.</text>
</comment>
<gene>
    <name evidence="7" type="ORF">HJC23_003187</name>
</gene>
<accession>A0ABD3PNA9</accession>
<comment type="subcellular location">
    <subcellularLocation>
        <location evidence="1">Nucleus</location>
    </subcellularLocation>
</comment>
<evidence type="ECO:0000256" key="1">
    <source>
        <dbReference type="ARBA" id="ARBA00004123"/>
    </source>
</evidence>
<evidence type="ECO:0000256" key="2">
    <source>
        <dbReference type="ARBA" id="ARBA00023125"/>
    </source>
</evidence>
<feature type="region of interest" description="Disordered" evidence="5">
    <location>
        <begin position="392"/>
        <end position="411"/>
    </location>
</feature>
<evidence type="ECO:0000313" key="7">
    <source>
        <dbReference type="EMBL" id="KAL3789638.1"/>
    </source>
</evidence>
<dbReference type="Gene3D" id="1.10.10.10">
    <property type="entry name" value="Winged helix-like DNA-binding domain superfamily/Winged helix DNA-binding domain"/>
    <property type="match status" value="1"/>
</dbReference>
<dbReference type="FunFam" id="1.10.10.10:FF:000479">
    <property type="entry name" value="Predicted protein"/>
    <property type="match status" value="1"/>
</dbReference>
<dbReference type="InterPro" id="IPR036390">
    <property type="entry name" value="WH_DNA-bd_sf"/>
</dbReference>
<feature type="region of interest" description="Disordered" evidence="5">
    <location>
        <begin position="1"/>
        <end position="30"/>
    </location>
</feature>
<dbReference type="InterPro" id="IPR000232">
    <property type="entry name" value="HSF_DNA-bd"/>
</dbReference>
<dbReference type="PANTHER" id="PTHR10015">
    <property type="entry name" value="HEAT SHOCK TRANSCRIPTION FACTOR"/>
    <property type="match status" value="1"/>
</dbReference>
<comment type="similarity">
    <text evidence="4">Belongs to the HSF family.</text>
</comment>
<evidence type="ECO:0000256" key="4">
    <source>
        <dbReference type="RuleBase" id="RU004020"/>
    </source>
</evidence>
<feature type="compositionally biased region" description="Acidic residues" evidence="5">
    <location>
        <begin position="1"/>
        <end position="10"/>
    </location>
</feature>
<evidence type="ECO:0000259" key="6">
    <source>
        <dbReference type="SMART" id="SM00415"/>
    </source>
</evidence>
<dbReference type="GO" id="GO:0003677">
    <property type="term" value="F:DNA binding"/>
    <property type="evidence" value="ECO:0007669"/>
    <property type="project" value="UniProtKB-KW"/>
</dbReference>
<dbReference type="SMART" id="SM00415">
    <property type="entry name" value="HSF"/>
    <property type="match status" value="1"/>
</dbReference>
<dbReference type="InterPro" id="IPR036388">
    <property type="entry name" value="WH-like_DNA-bd_sf"/>
</dbReference>
<keyword evidence="3" id="KW-0539">Nucleus</keyword>
<dbReference type="SUPFAM" id="SSF46785">
    <property type="entry name" value="Winged helix' DNA-binding domain"/>
    <property type="match status" value="1"/>
</dbReference>
<dbReference type="PRINTS" id="PR00056">
    <property type="entry name" value="HSFDOMAIN"/>
</dbReference>
<evidence type="ECO:0000256" key="5">
    <source>
        <dbReference type="SAM" id="MobiDB-lite"/>
    </source>
</evidence>